<dbReference type="AlphaFoldDB" id="H1D2W8"/>
<dbReference type="Gene3D" id="3.40.50.300">
    <property type="entry name" value="P-loop containing nucleotide triphosphate hydrolases"/>
    <property type="match status" value="1"/>
</dbReference>
<dbReference type="GO" id="GO:0016887">
    <property type="term" value="F:ATP hydrolysis activity"/>
    <property type="evidence" value="ECO:0007669"/>
    <property type="project" value="InterPro"/>
</dbReference>
<dbReference type="PROSITE" id="PS00211">
    <property type="entry name" value="ABC_TRANSPORTER_1"/>
    <property type="match status" value="1"/>
</dbReference>
<dbReference type="RefSeq" id="WP_008860450.1">
    <property type="nucleotide sequence ID" value="NZ_JH591189.1"/>
</dbReference>
<keyword evidence="7 9" id="KW-1133">Transmembrane helix</keyword>
<dbReference type="InterPro" id="IPR003439">
    <property type="entry name" value="ABC_transporter-like_ATP-bd"/>
</dbReference>
<dbReference type="FunFam" id="3.40.50.300:FF:000218">
    <property type="entry name" value="Multidrug ABC transporter ATP-binding protein"/>
    <property type="match status" value="1"/>
</dbReference>
<evidence type="ECO:0000256" key="8">
    <source>
        <dbReference type="ARBA" id="ARBA00023136"/>
    </source>
</evidence>
<keyword evidence="6 12" id="KW-0067">ATP-binding</keyword>
<evidence type="ECO:0000259" key="11">
    <source>
        <dbReference type="PROSITE" id="PS50929"/>
    </source>
</evidence>
<dbReference type="SUPFAM" id="SSF90123">
    <property type="entry name" value="ABC transporter transmembrane region"/>
    <property type="match status" value="1"/>
</dbReference>
<dbReference type="EMBL" id="ADLT01000066">
    <property type="protein sequence ID" value="EHO62109.1"/>
    <property type="molecule type" value="Genomic_DNA"/>
</dbReference>
<evidence type="ECO:0000256" key="7">
    <source>
        <dbReference type="ARBA" id="ARBA00022989"/>
    </source>
</evidence>
<evidence type="ECO:0000256" key="3">
    <source>
        <dbReference type="ARBA" id="ARBA00022475"/>
    </source>
</evidence>
<proteinExistence type="predicted"/>
<dbReference type="Gene3D" id="1.20.1560.10">
    <property type="entry name" value="ABC transporter type 1, transmembrane domain"/>
    <property type="match status" value="1"/>
</dbReference>
<dbReference type="OrthoDB" id="9762778at2"/>
<sequence>MANKRSKLNSYKRLLKFLKPYIKLLIISIICMVAVSASNLYVPWIIKDVIDKVLEDKDLTMLYLIIISIIVVFFIRGSTTFAHRYLMGYIGQSVIRDLRNKLYEHLQKLPIAYFDKRRTGEIMSNLTNDIGALQTAMTTDFIMLVQEGAIFIGSFAAMIYLQWKLTILCLIIVPLVSVTIKFFGRKLHSSGRSVQERLADVTAMLQETISGVRIIRSFNRCDYETKRFRQVNQNNFKATVKSIRQQSQLTPVVEFLAALAITVIIWYGGVSVIDGIMTAGELIAFLIYAINLANPIKRIADSYGNIQKSLAAADRVFAILDEKEEDQNHEDEKPLVVKEGLVEAKHVQFAYEKGHPVLTDLNFKANPGETIAIVGPSGAGKSTIANLLPRFYEITGGEIDIDGMDIRKAELGSLRDQIGLVPQDTLLFNTSIKDNVLYGRLDATDEEVWAAVRSANAEKFIRELPDGIDTRVGDRGLILSGGQRQRIAIARAILKNPKILILDEATSALDTESEKVVQDALDKLMVGRTAFVIAHRLSTIKNADQILVLNDGVIAERGTHDELMAKGGLYYDLYTMSAKVTEAEDSVEDKKKEG</sequence>
<dbReference type="HOGENOM" id="CLU_000604_84_3_9"/>
<comment type="caution">
    <text evidence="12">The sequence shown here is derived from an EMBL/GenBank/DDBJ whole genome shotgun (WGS) entry which is preliminary data.</text>
</comment>
<feature type="transmembrane region" description="Helical" evidence="9">
    <location>
        <begin position="141"/>
        <end position="159"/>
    </location>
</feature>
<gene>
    <name evidence="12" type="ORF">HMPREF9453_01956</name>
</gene>
<evidence type="ECO:0000256" key="5">
    <source>
        <dbReference type="ARBA" id="ARBA00022741"/>
    </source>
</evidence>
<dbReference type="eggNOG" id="COG1132">
    <property type="taxonomic scope" value="Bacteria"/>
</dbReference>
<dbReference type="GO" id="GO:0005886">
    <property type="term" value="C:plasma membrane"/>
    <property type="evidence" value="ECO:0007669"/>
    <property type="project" value="UniProtKB-SubCell"/>
</dbReference>
<evidence type="ECO:0000256" key="1">
    <source>
        <dbReference type="ARBA" id="ARBA00004651"/>
    </source>
</evidence>
<evidence type="ECO:0000256" key="2">
    <source>
        <dbReference type="ARBA" id="ARBA00022448"/>
    </source>
</evidence>
<dbReference type="Pfam" id="PF00664">
    <property type="entry name" value="ABC_membrane"/>
    <property type="match status" value="1"/>
</dbReference>
<keyword evidence="5" id="KW-0547">Nucleotide-binding</keyword>
<protein>
    <submittedName>
        <fullName evidence="12">Lipid A export permease/ATP-binding protein MsbA</fullName>
    </submittedName>
</protein>
<dbReference type="InterPro" id="IPR017871">
    <property type="entry name" value="ABC_transporter-like_CS"/>
</dbReference>
<dbReference type="GO" id="GO:0015421">
    <property type="term" value="F:ABC-type oligopeptide transporter activity"/>
    <property type="evidence" value="ECO:0007669"/>
    <property type="project" value="TreeGrafter"/>
</dbReference>
<keyword evidence="8 9" id="KW-0472">Membrane</keyword>
<dbReference type="PROSITE" id="PS50929">
    <property type="entry name" value="ABC_TM1F"/>
    <property type="match status" value="1"/>
</dbReference>
<dbReference type="InterPro" id="IPR036640">
    <property type="entry name" value="ABC1_TM_sf"/>
</dbReference>
<dbReference type="PANTHER" id="PTHR43394:SF1">
    <property type="entry name" value="ATP-BINDING CASSETTE SUB-FAMILY B MEMBER 10, MITOCHONDRIAL"/>
    <property type="match status" value="1"/>
</dbReference>
<evidence type="ECO:0000313" key="12">
    <source>
        <dbReference type="EMBL" id="EHO62109.1"/>
    </source>
</evidence>
<evidence type="ECO:0000256" key="4">
    <source>
        <dbReference type="ARBA" id="ARBA00022692"/>
    </source>
</evidence>
<dbReference type="PANTHER" id="PTHR43394">
    <property type="entry name" value="ATP-DEPENDENT PERMEASE MDL1, MITOCHONDRIAL"/>
    <property type="match status" value="1"/>
</dbReference>
<dbReference type="GO" id="GO:0005524">
    <property type="term" value="F:ATP binding"/>
    <property type="evidence" value="ECO:0007669"/>
    <property type="project" value="UniProtKB-KW"/>
</dbReference>
<evidence type="ECO:0000313" key="13">
    <source>
        <dbReference type="Proteomes" id="UP000003277"/>
    </source>
</evidence>
<dbReference type="Proteomes" id="UP000003277">
    <property type="component" value="Unassembled WGS sequence"/>
</dbReference>
<keyword evidence="3" id="KW-1003">Cell membrane</keyword>
<dbReference type="InterPro" id="IPR027417">
    <property type="entry name" value="P-loop_NTPase"/>
</dbReference>
<feature type="transmembrane region" description="Helical" evidence="9">
    <location>
        <begin position="249"/>
        <end position="269"/>
    </location>
</feature>
<feature type="transmembrane region" description="Helical" evidence="9">
    <location>
        <begin position="165"/>
        <end position="183"/>
    </location>
</feature>
<dbReference type="FunFam" id="1.20.1560.10:FF:000011">
    <property type="entry name" value="Multidrug ABC transporter ATP-binding protein"/>
    <property type="match status" value="1"/>
</dbReference>
<feature type="transmembrane region" description="Helical" evidence="9">
    <location>
        <begin position="61"/>
        <end position="79"/>
    </location>
</feature>
<comment type="subcellular location">
    <subcellularLocation>
        <location evidence="1">Cell membrane</location>
        <topology evidence="1">Multi-pass membrane protein</topology>
    </subcellularLocation>
</comment>
<evidence type="ECO:0000256" key="9">
    <source>
        <dbReference type="SAM" id="Phobius"/>
    </source>
</evidence>
<dbReference type="SUPFAM" id="SSF52540">
    <property type="entry name" value="P-loop containing nucleoside triphosphate hydrolases"/>
    <property type="match status" value="1"/>
</dbReference>
<evidence type="ECO:0000259" key="10">
    <source>
        <dbReference type="PROSITE" id="PS50893"/>
    </source>
</evidence>
<dbReference type="InterPro" id="IPR011527">
    <property type="entry name" value="ABC1_TM_dom"/>
</dbReference>
<dbReference type="PATRIC" id="fig|742743.3.peg.1970"/>
<dbReference type="PROSITE" id="PS50893">
    <property type="entry name" value="ABC_TRANSPORTER_2"/>
    <property type="match status" value="1"/>
</dbReference>
<keyword evidence="2" id="KW-0813">Transport</keyword>
<feature type="domain" description="ABC transporter" evidence="10">
    <location>
        <begin position="342"/>
        <end position="576"/>
    </location>
</feature>
<dbReference type="Pfam" id="PF00005">
    <property type="entry name" value="ABC_tran"/>
    <property type="match status" value="1"/>
</dbReference>
<dbReference type="CDD" id="cd03249">
    <property type="entry name" value="ABC_MTABC3_MDL1_MDL2"/>
    <property type="match status" value="1"/>
</dbReference>
<dbReference type="SMART" id="SM00382">
    <property type="entry name" value="AAA"/>
    <property type="match status" value="1"/>
</dbReference>
<reference evidence="12 13" key="1">
    <citation type="submission" date="2011-11" db="EMBL/GenBank/DDBJ databases">
        <title>The Genome Sequence of Dialister succinatiphilus YIT 11850.</title>
        <authorList>
            <consortium name="The Broad Institute Genome Sequencing Platform"/>
            <person name="Earl A."/>
            <person name="Ward D."/>
            <person name="Feldgarden M."/>
            <person name="Gevers D."/>
            <person name="Morotomi M."/>
            <person name="Young S.K."/>
            <person name="Zeng Q."/>
            <person name="Gargeya S."/>
            <person name="Fitzgerald M."/>
            <person name="Haas B."/>
            <person name="Abouelleil A."/>
            <person name="Alvarado L."/>
            <person name="Arachchi H.M."/>
            <person name="Berlin A."/>
            <person name="Brown A."/>
            <person name="Chapman S.B."/>
            <person name="Dunbar C."/>
            <person name="Gearin G."/>
            <person name="Goldberg J."/>
            <person name="Griggs A."/>
            <person name="Gujja S."/>
            <person name="Heiman D."/>
            <person name="Howarth C."/>
            <person name="Lui A."/>
            <person name="MacDonald P.J.P."/>
            <person name="Montmayeur A."/>
            <person name="Murphy C."/>
            <person name="Neiman D."/>
            <person name="Pearson M."/>
            <person name="Priest M."/>
            <person name="Roberts A."/>
            <person name="Saif S."/>
            <person name="Shea T."/>
            <person name="Sisk P."/>
            <person name="Stolte C."/>
            <person name="Sykes S."/>
            <person name="Wortman J."/>
            <person name="Nusbaum C."/>
            <person name="Birren B."/>
        </authorList>
    </citation>
    <scope>NUCLEOTIDE SEQUENCE [LARGE SCALE GENOMIC DNA]</scope>
    <source>
        <strain evidence="12 13">YIT 11850</strain>
    </source>
</reference>
<accession>H1D2W8</accession>
<dbReference type="InterPro" id="IPR039421">
    <property type="entry name" value="Type_1_exporter"/>
</dbReference>
<keyword evidence="13" id="KW-1185">Reference proteome</keyword>
<feature type="domain" description="ABC transmembrane type-1" evidence="11">
    <location>
        <begin position="26"/>
        <end position="308"/>
    </location>
</feature>
<feature type="transmembrane region" description="Helical" evidence="9">
    <location>
        <begin position="21"/>
        <end position="41"/>
    </location>
</feature>
<dbReference type="InterPro" id="IPR003593">
    <property type="entry name" value="AAA+_ATPase"/>
</dbReference>
<keyword evidence="4 9" id="KW-0812">Transmembrane</keyword>
<dbReference type="CDD" id="cd18552">
    <property type="entry name" value="ABC_6TM_MsbA_like"/>
    <property type="match status" value="1"/>
</dbReference>
<name>H1D2W8_9FIRM</name>
<dbReference type="STRING" id="742743.HMPREF9453_01956"/>
<organism evidence="12 13">
    <name type="scientific">Dialister succinatiphilus YIT 11850</name>
    <dbReference type="NCBI Taxonomy" id="742743"/>
    <lineage>
        <taxon>Bacteria</taxon>
        <taxon>Bacillati</taxon>
        <taxon>Bacillota</taxon>
        <taxon>Negativicutes</taxon>
        <taxon>Veillonellales</taxon>
        <taxon>Veillonellaceae</taxon>
        <taxon>Dialister</taxon>
    </lineage>
</organism>
<evidence type="ECO:0000256" key="6">
    <source>
        <dbReference type="ARBA" id="ARBA00022840"/>
    </source>
</evidence>